<accession>A0A0F9JXZ8</accession>
<comment type="caution">
    <text evidence="1">The sequence shown here is derived from an EMBL/GenBank/DDBJ whole genome shotgun (WGS) entry which is preliminary data.</text>
</comment>
<gene>
    <name evidence="1" type="ORF">LCGC14_1472420</name>
</gene>
<dbReference type="EMBL" id="LAZR01010370">
    <property type="protein sequence ID" value="KKM67316.1"/>
    <property type="molecule type" value="Genomic_DNA"/>
</dbReference>
<protein>
    <submittedName>
        <fullName evidence="1">Uncharacterized protein</fullName>
    </submittedName>
</protein>
<feature type="non-terminal residue" evidence="1">
    <location>
        <position position="71"/>
    </location>
</feature>
<proteinExistence type="predicted"/>
<organism evidence="1">
    <name type="scientific">marine sediment metagenome</name>
    <dbReference type="NCBI Taxonomy" id="412755"/>
    <lineage>
        <taxon>unclassified sequences</taxon>
        <taxon>metagenomes</taxon>
        <taxon>ecological metagenomes</taxon>
    </lineage>
</organism>
<name>A0A0F9JXZ8_9ZZZZ</name>
<sequence length="71" mass="7365">MNNINKFSSPHKPPGDISGLGLYPFGNLSNAREGIVTAAALKETQSLGGSIPVIRLSPGYTSCGAVAVERH</sequence>
<evidence type="ECO:0000313" key="1">
    <source>
        <dbReference type="EMBL" id="KKM67316.1"/>
    </source>
</evidence>
<dbReference type="AlphaFoldDB" id="A0A0F9JXZ8"/>
<reference evidence="1" key="1">
    <citation type="journal article" date="2015" name="Nature">
        <title>Complex archaea that bridge the gap between prokaryotes and eukaryotes.</title>
        <authorList>
            <person name="Spang A."/>
            <person name="Saw J.H."/>
            <person name="Jorgensen S.L."/>
            <person name="Zaremba-Niedzwiedzka K."/>
            <person name="Martijn J."/>
            <person name="Lind A.E."/>
            <person name="van Eijk R."/>
            <person name="Schleper C."/>
            <person name="Guy L."/>
            <person name="Ettema T.J."/>
        </authorList>
    </citation>
    <scope>NUCLEOTIDE SEQUENCE</scope>
</reference>